<evidence type="ECO:0000313" key="3">
    <source>
        <dbReference type="EMBL" id="MBD2866411.1"/>
    </source>
</evidence>
<dbReference type="PANTHER" id="PTHR38589:SF1">
    <property type="entry name" value="BLR0621 PROTEIN"/>
    <property type="match status" value="1"/>
</dbReference>
<sequence>MEACTINRTRQMLVLEAADYSSVRSVLTIWEAEQDGWRRLEAFPAAIGRAGLSVLKREGDGKTPAGRFRMGTGFGQSPAPAGSWPYRIADGDDYWVDDAESPEYNLWVRYTGDPAGRWKSYERLDIPLYRKAAVIRYNEEPVVKGRGSAIFFHIWSGPGIGSAGCVTVAEEHVVRVLEWLKPEAEPVIAIGTRYELTRLAPFAVQ</sequence>
<organism evidence="3 4">
    <name type="scientific">Paenibacillus oceani</name>
    <dbReference type="NCBI Taxonomy" id="2772510"/>
    <lineage>
        <taxon>Bacteria</taxon>
        <taxon>Bacillati</taxon>
        <taxon>Bacillota</taxon>
        <taxon>Bacilli</taxon>
        <taxon>Bacillales</taxon>
        <taxon>Paenibacillaceae</taxon>
        <taxon>Paenibacillus</taxon>
    </lineage>
</organism>
<evidence type="ECO:0000259" key="2">
    <source>
        <dbReference type="PROSITE" id="PS52029"/>
    </source>
</evidence>
<dbReference type="GO" id="GO:0071555">
    <property type="term" value="P:cell wall organization"/>
    <property type="evidence" value="ECO:0007669"/>
    <property type="project" value="UniProtKB-UniRule"/>
</dbReference>
<dbReference type="GO" id="GO:0009252">
    <property type="term" value="P:peptidoglycan biosynthetic process"/>
    <property type="evidence" value="ECO:0007669"/>
    <property type="project" value="UniProtKB-KW"/>
</dbReference>
<evidence type="ECO:0000313" key="4">
    <source>
        <dbReference type="Proteomes" id="UP000639396"/>
    </source>
</evidence>
<dbReference type="CDD" id="cd16913">
    <property type="entry name" value="YkuD_like"/>
    <property type="match status" value="1"/>
</dbReference>
<dbReference type="RefSeq" id="WP_190932027.1">
    <property type="nucleotide sequence ID" value="NZ_JACXJA010000058.1"/>
</dbReference>
<accession>A0A927CIA2</accession>
<comment type="pathway">
    <text evidence="1">Cell wall biogenesis; peptidoglycan biosynthesis.</text>
</comment>
<gene>
    <name evidence="3" type="ORF">IDH45_31010</name>
</gene>
<dbReference type="GO" id="GO:0016740">
    <property type="term" value="F:transferase activity"/>
    <property type="evidence" value="ECO:0007669"/>
    <property type="project" value="InterPro"/>
</dbReference>
<comment type="caution">
    <text evidence="3">The sequence shown here is derived from an EMBL/GenBank/DDBJ whole genome shotgun (WGS) entry which is preliminary data.</text>
</comment>
<feature type="active site" description="Proton donor/acceptor" evidence="1">
    <location>
        <position position="153"/>
    </location>
</feature>
<dbReference type="InterPro" id="IPR005490">
    <property type="entry name" value="LD_TPept_cat_dom"/>
</dbReference>
<dbReference type="Pfam" id="PF03734">
    <property type="entry name" value="YkuD"/>
    <property type="match status" value="1"/>
</dbReference>
<keyword evidence="1" id="KW-0961">Cell wall biogenesis/degradation</keyword>
<name>A0A927CIA2_9BACL</name>
<reference evidence="3" key="1">
    <citation type="submission" date="2020-09" db="EMBL/GenBank/DDBJ databases">
        <title>A novel bacterium of genus Paenibacillus, isolated from South China Sea.</title>
        <authorList>
            <person name="Huang H."/>
            <person name="Mo K."/>
            <person name="Hu Y."/>
        </authorList>
    </citation>
    <scope>NUCLEOTIDE SEQUENCE</scope>
    <source>
        <strain evidence="3">IB182363</strain>
    </source>
</reference>
<evidence type="ECO:0000256" key="1">
    <source>
        <dbReference type="PROSITE-ProRule" id="PRU01373"/>
    </source>
</evidence>
<proteinExistence type="predicted"/>
<dbReference type="GO" id="GO:0008360">
    <property type="term" value="P:regulation of cell shape"/>
    <property type="evidence" value="ECO:0007669"/>
    <property type="project" value="UniProtKB-UniRule"/>
</dbReference>
<protein>
    <submittedName>
        <fullName evidence="3">L,D-transpeptidase family protein</fullName>
    </submittedName>
</protein>
<dbReference type="PANTHER" id="PTHR38589">
    <property type="entry name" value="BLR0621 PROTEIN"/>
    <property type="match status" value="1"/>
</dbReference>
<dbReference type="AlphaFoldDB" id="A0A927CIA2"/>
<feature type="active site" description="Nucleophile" evidence="1">
    <location>
        <position position="165"/>
    </location>
</feature>
<dbReference type="Proteomes" id="UP000639396">
    <property type="component" value="Unassembled WGS sequence"/>
</dbReference>
<dbReference type="PROSITE" id="PS52029">
    <property type="entry name" value="LD_TPASE"/>
    <property type="match status" value="1"/>
</dbReference>
<dbReference type="EMBL" id="JACXJA010000058">
    <property type="protein sequence ID" value="MBD2866411.1"/>
    <property type="molecule type" value="Genomic_DNA"/>
</dbReference>
<keyword evidence="1" id="KW-0573">Peptidoglycan synthesis</keyword>
<keyword evidence="1" id="KW-0133">Cell shape</keyword>
<feature type="domain" description="L,D-TPase catalytic" evidence="2">
    <location>
        <begin position="16"/>
        <end position="190"/>
    </location>
</feature>
<keyword evidence="4" id="KW-1185">Reference proteome</keyword>